<dbReference type="Proteomes" id="UP001501509">
    <property type="component" value="Unassembled WGS sequence"/>
</dbReference>
<dbReference type="Pfam" id="PF00877">
    <property type="entry name" value="NLPC_P60"/>
    <property type="match status" value="1"/>
</dbReference>
<dbReference type="Gene3D" id="3.90.1720.10">
    <property type="entry name" value="endopeptidase domain like (from Nostoc punctiforme)"/>
    <property type="match status" value="1"/>
</dbReference>
<dbReference type="PROSITE" id="PS51935">
    <property type="entry name" value="NLPC_P60"/>
    <property type="match status" value="1"/>
</dbReference>
<feature type="region of interest" description="Disordered" evidence="5">
    <location>
        <begin position="145"/>
        <end position="170"/>
    </location>
</feature>
<dbReference type="PANTHER" id="PTHR47359">
    <property type="entry name" value="PEPTIDOGLYCAN DL-ENDOPEPTIDASE CWLO"/>
    <property type="match status" value="1"/>
</dbReference>
<dbReference type="PROSITE" id="PS51257">
    <property type="entry name" value="PROKAR_LIPOPROTEIN"/>
    <property type="match status" value="1"/>
</dbReference>
<evidence type="ECO:0000256" key="4">
    <source>
        <dbReference type="ARBA" id="ARBA00022807"/>
    </source>
</evidence>
<feature type="chain" id="PRO_5045478223" description="NlpC/P60 domain-containing protein" evidence="6">
    <location>
        <begin position="37"/>
        <end position="321"/>
    </location>
</feature>
<dbReference type="RefSeq" id="WP_344546749.1">
    <property type="nucleotide sequence ID" value="NZ_BAAATD010000011.1"/>
</dbReference>
<dbReference type="InterPro" id="IPR000064">
    <property type="entry name" value="NLP_P60_dom"/>
</dbReference>
<gene>
    <name evidence="8" type="ORF">GCM10010411_69830</name>
</gene>
<sequence>MKQRARLIIASAIAIACGAAALLAVALGTGGGSATAGNVSAAADGPREFPTTAGLGGRKVKNLKAVQYKQYPKGTKVQIKCQAWGTLAYESYIWDKTTDGLWIPDHYVKTGYSKFVPGIPKCDNDKPTAGPGYGKPVFEDPRCTKPGAVHGRQSQAAARKVKGSTKGTSKQKVERVVRAALSQTGKKIPYAWGGGGLGGPSCGNPKGHYRESADDYLRYGYDCSGFTAYAFWKGAGKDIGPATGFQFTKGKKVSYKNLRRGDLIFWGGGTNGWKTTHVALYLGKGKIVEAKWPRTTTSVHVRKFTKSAEKDLAAYAIRVFA</sequence>
<comment type="caution">
    <text evidence="8">The sequence shown here is derived from an EMBL/GenBank/DDBJ whole genome shotgun (WGS) entry which is preliminary data.</text>
</comment>
<evidence type="ECO:0000256" key="3">
    <source>
        <dbReference type="ARBA" id="ARBA00022801"/>
    </source>
</evidence>
<evidence type="ECO:0000256" key="5">
    <source>
        <dbReference type="SAM" id="MobiDB-lite"/>
    </source>
</evidence>
<feature type="domain" description="NlpC/P60" evidence="7">
    <location>
        <begin position="170"/>
        <end position="321"/>
    </location>
</feature>
<feature type="signal peptide" evidence="6">
    <location>
        <begin position="1"/>
        <end position="36"/>
    </location>
</feature>
<keyword evidence="9" id="KW-1185">Reference proteome</keyword>
<reference evidence="9" key="1">
    <citation type="journal article" date="2019" name="Int. J. Syst. Evol. Microbiol.">
        <title>The Global Catalogue of Microorganisms (GCM) 10K type strain sequencing project: providing services to taxonomists for standard genome sequencing and annotation.</title>
        <authorList>
            <consortium name="The Broad Institute Genomics Platform"/>
            <consortium name="The Broad Institute Genome Sequencing Center for Infectious Disease"/>
            <person name="Wu L."/>
            <person name="Ma J."/>
        </authorList>
    </citation>
    <scope>NUCLEOTIDE SEQUENCE [LARGE SCALE GENOMIC DNA]</scope>
    <source>
        <strain evidence="9">JCM 6833</strain>
    </source>
</reference>
<dbReference type="EMBL" id="BAAATD010000011">
    <property type="protein sequence ID" value="GAA2623646.1"/>
    <property type="molecule type" value="Genomic_DNA"/>
</dbReference>
<dbReference type="SUPFAM" id="SSF54001">
    <property type="entry name" value="Cysteine proteinases"/>
    <property type="match status" value="1"/>
</dbReference>
<proteinExistence type="inferred from homology"/>
<evidence type="ECO:0000313" key="8">
    <source>
        <dbReference type="EMBL" id="GAA2623646.1"/>
    </source>
</evidence>
<keyword evidence="6" id="KW-0732">Signal</keyword>
<accession>A0ABP6CQ65</accession>
<dbReference type="InterPro" id="IPR051794">
    <property type="entry name" value="PG_Endopeptidase_C40"/>
</dbReference>
<organism evidence="8 9">
    <name type="scientific">Actinomadura fulvescens</name>
    <dbReference type="NCBI Taxonomy" id="46160"/>
    <lineage>
        <taxon>Bacteria</taxon>
        <taxon>Bacillati</taxon>
        <taxon>Actinomycetota</taxon>
        <taxon>Actinomycetes</taxon>
        <taxon>Streptosporangiales</taxon>
        <taxon>Thermomonosporaceae</taxon>
        <taxon>Actinomadura</taxon>
    </lineage>
</organism>
<evidence type="ECO:0000256" key="2">
    <source>
        <dbReference type="ARBA" id="ARBA00022670"/>
    </source>
</evidence>
<name>A0ABP6CQ65_9ACTN</name>
<keyword evidence="2" id="KW-0645">Protease</keyword>
<keyword evidence="4" id="KW-0788">Thiol protease</keyword>
<protein>
    <recommendedName>
        <fullName evidence="7">NlpC/P60 domain-containing protein</fullName>
    </recommendedName>
</protein>
<dbReference type="PANTHER" id="PTHR47359:SF3">
    <property type="entry name" value="NLP_P60 DOMAIN-CONTAINING PROTEIN-RELATED"/>
    <property type="match status" value="1"/>
</dbReference>
<comment type="similarity">
    <text evidence="1">Belongs to the peptidase C40 family.</text>
</comment>
<evidence type="ECO:0000259" key="7">
    <source>
        <dbReference type="PROSITE" id="PS51935"/>
    </source>
</evidence>
<evidence type="ECO:0000313" key="9">
    <source>
        <dbReference type="Proteomes" id="UP001501509"/>
    </source>
</evidence>
<keyword evidence="3" id="KW-0378">Hydrolase</keyword>
<evidence type="ECO:0000256" key="6">
    <source>
        <dbReference type="SAM" id="SignalP"/>
    </source>
</evidence>
<evidence type="ECO:0000256" key="1">
    <source>
        <dbReference type="ARBA" id="ARBA00007074"/>
    </source>
</evidence>
<dbReference type="InterPro" id="IPR038765">
    <property type="entry name" value="Papain-like_cys_pep_sf"/>
</dbReference>